<reference evidence="3 4" key="1">
    <citation type="submission" date="2017-09" db="EMBL/GenBank/DDBJ databases">
        <title>Genomics of the genus Arcobacter.</title>
        <authorList>
            <person name="Perez-Cataluna A."/>
            <person name="Figueras M.J."/>
            <person name="Salas-Masso N."/>
        </authorList>
    </citation>
    <scope>NUCLEOTIDE SEQUENCE [LARGE SCALE GENOMIC DNA]</scope>
    <source>
        <strain evidence="3 4">CECT 7834</strain>
    </source>
</reference>
<feature type="region of interest" description="Disordered" evidence="1">
    <location>
        <begin position="39"/>
        <end position="66"/>
    </location>
</feature>
<gene>
    <name evidence="3" type="ORF">CP963_09675</name>
</gene>
<protein>
    <submittedName>
        <fullName evidence="3">Uncharacterized protein</fullName>
    </submittedName>
</protein>
<evidence type="ECO:0000256" key="2">
    <source>
        <dbReference type="SAM" id="Phobius"/>
    </source>
</evidence>
<accession>A0A6M8N8J6</accession>
<keyword evidence="2" id="KW-0812">Transmembrane</keyword>
<sequence length="66" mass="7372">MENISLSDIGSWASIIGLIITVFVANKVYKISVKIDKSNRQENSDSSFFKLGNTEQKNSMNNESDD</sequence>
<evidence type="ECO:0000313" key="3">
    <source>
        <dbReference type="EMBL" id="RXI39596.1"/>
    </source>
</evidence>
<feature type="compositionally biased region" description="Polar residues" evidence="1">
    <location>
        <begin position="53"/>
        <end position="66"/>
    </location>
</feature>
<comment type="caution">
    <text evidence="3">The sequence shown here is derived from an EMBL/GenBank/DDBJ whole genome shotgun (WGS) entry which is preliminary data.</text>
</comment>
<dbReference type="Proteomes" id="UP000290378">
    <property type="component" value="Unassembled WGS sequence"/>
</dbReference>
<dbReference type="RefSeq" id="WP_129013962.1">
    <property type="nucleotide sequence ID" value="NZ_CBCSEI010000014.1"/>
</dbReference>
<dbReference type="EMBL" id="NXII01000013">
    <property type="protein sequence ID" value="RXI39596.1"/>
    <property type="molecule type" value="Genomic_DNA"/>
</dbReference>
<dbReference type="AlphaFoldDB" id="A0A6M8N8J6"/>
<feature type="transmembrane region" description="Helical" evidence="2">
    <location>
        <begin position="12"/>
        <end position="29"/>
    </location>
</feature>
<keyword evidence="4" id="KW-1185">Reference proteome</keyword>
<evidence type="ECO:0000256" key="1">
    <source>
        <dbReference type="SAM" id="MobiDB-lite"/>
    </source>
</evidence>
<evidence type="ECO:0000313" key="4">
    <source>
        <dbReference type="Proteomes" id="UP000290378"/>
    </source>
</evidence>
<name>A0A6M8N8J6_9BACT</name>
<keyword evidence="2" id="KW-1133">Transmembrane helix</keyword>
<proteinExistence type="predicted"/>
<organism evidence="3 4">
    <name type="scientific">Arcobacter cloacae</name>
    <dbReference type="NCBI Taxonomy" id="1054034"/>
    <lineage>
        <taxon>Bacteria</taxon>
        <taxon>Pseudomonadati</taxon>
        <taxon>Campylobacterota</taxon>
        <taxon>Epsilonproteobacteria</taxon>
        <taxon>Campylobacterales</taxon>
        <taxon>Arcobacteraceae</taxon>
        <taxon>Arcobacter</taxon>
    </lineage>
</organism>
<keyword evidence="2" id="KW-0472">Membrane</keyword>